<name>A0AAE0VXR2_9BIVA</name>
<organism evidence="1 2">
    <name type="scientific">Potamilus streckersoni</name>
    <dbReference type="NCBI Taxonomy" id="2493646"/>
    <lineage>
        <taxon>Eukaryota</taxon>
        <taxon>Metazoa</taxon>
        <taxon>Spiralia</taxon>
        <taxon>Lophotrochozoa</taxon>
        <taxon>Mollusca</taxon>
        <taxon>Bivalvia</taxon>
        <taxon>Autobranchia</taxon>
        <taxon>Heteroconchia</taxon>
        <taxon>Palaeoheterodonta</taxon>
        <taxon>Unionida</taxon>
        <taxon>Unionoidea</taxon>
        <taxon>Unionidae</taxon>
        <taxon>Ambleminae</taxon>
        <taxon>Lampsilini</taxon>
        <taxon>Potamilus</taxon>
    </lineage>
</organism>
<gene>
    <name evidence="1" type="ORF">CHS0354_038154</name>
</gene>
<evidence type="ECO:0000313" key="1">
    <source>
        <dbReference type="EMBL" id="KAK3593102.1"/>
    </source>
</evidence>
<comment type="caution">
    <text evidence="1">The sequence shown here is derived from an EMBL/GenBank/DDBJ whole genome shotgun (WGS) entry which is preliminary data.</text>
</comment>
<dbReference type="EMBL" id="JAEAOA010002224">
    <property type="protein sequence ID" value="KAK3593102.1"/>
    <property type="molecule type" value="Genomic_DNA"/>
</dbReference>
<sequence length="87" mass="9663">MTVKCKNIDFRALRHKRRPMFVERCLIVTKPDGSLQMPYQDICVKKTKLHLEVEPTATVTLDLNAERFAKDSADSGGGDGGDDSAKP</sequence>
<accession>A0AAE0VXR2</accession>
<dbReference type="AlphaFoldDB" id="A0AAE0VXR2"/>
<evidence type="ECO:0000313" key="2">
    <source>
        <dbReference type="Proteomes" id="UP001195483"/>
    </source>
</evidence>
<dbReference type="Proteomes" id="UP001195483">
    <property type="component" value="Unassembled WGS sequence"/>
</dbReference>
<reference evidence="1" key="1">
    <citation type="journal article" date="2021" name="Genome Biol. Evol.">
        <title>A High-Quality Reference Genome for a Parasitic Bivalve with Doubly Uniparental Inheritance (Bivalvia: Unionida).</title>
        <authorList>
            <person name="Smith C.H."/>
        </authorList>
    </citation>
    <scope>NUCLEOTIDE SEQUENCE</scope>
    <source>
        <strain evidence="1">CHS0354</strain>
    </source>
</reference>
<protein>
    <submittedName>
        <fullName evidence="1">Uncharacterized protein</fullName>
    </submittedName>
</protein>
<reference evidence="1" key="2">
    <citation type="journal article" date="2021" name="Genome Biol. Evol.">
        <title>Developing a high-quality reference genome for a parasitic bivalve with doubly uniparental inheritance (Bivalvia: Unionida).</title>
        <authorList>
            <person name="Smith C.H."/>
        </authorList>
    </citation>
    <scope>NUCLEOTIDE SEQUENCE</scope>
    <source>
        <strain evidence="1">CHS0354</strain>
        <tissue evidence="1">Mantle</tissue>
    </source>
</reference>
<reference evidence="1" key="3">
    <citation type="submission" date="2023-05" db="EMBL/GenBank/DDBJ databases">
        <authorList>
            <person name="Smith C.H."/>
        </authorList>
    </citation>
    <scope>NUCLEOTIDE SEQUENCE</scope>
    <source>
        <strain evidence="1">CHS0354</strain>
        <tissue evidence="1">Mantle</tissue>
    </source>
</reference>
<keyword evidence="2" id="KW-1185">Reference proteome</keyword>
<proteinExistence type="predicted"/>